<dbReference type="GO" id="GO:0016787">
    <property type="term" value="F:hydrolase activity"/>
    <property type="evidence" value="ECO:0007669"/>
    <property type="project" value="UniProtKB-KW"/>
</dbReference>
<dbReference type="CDD" id="cd03747">
    <property type="entry name" value="Ntn_PGA_like"/>
    <property type="match status" value="1"/>
</dbReference>
<dbReference type="Proteomes" id="UP001596312">
    <property type="component" value="Unassembled WGS sequence"/>
</dbReference>
<dbReference type="InterPro" id="IPR043147">
    <property type="entry name" value="Penicillin_amidase_A-knob"/>
</dbReference>
<proteinExistence type="inferred from homology"/>
<keyword evidence="2" id="KW-0378">Hydrolase</keyword>
<dbReference type="EMBL" id="JBHSXQ010000006">
    <property type="protein sequence ID" value="MFC6906905.1"/>
    <property type="molecule type" value="Genomic_DNA"/>
</dbReference>
<organism evidence="4 5">
    <name type="scientific">Halalkalicoccus tibetensis</name>
    <dbReference type="NCBI Taxonomy" id="175632"/>
    <lineage>
        <taxon>Archaea</taxon>
        <taxon>Methanobacteriati</taxon>
        <taxon>Methanobacteriota</taxon>
        <taxon>Stenosarchaea group</taxon>
        <taxon>Halobacteria</taxon>
        <taxon>Halobacteriales</taxon>
        <taxon>Halococcaceae</taxon>
        <taxon>Halalkalicoccus</taxon>
    </lineage>
</organism>
<dbReference type="SUPFAM" id="SSF56235">
    <property type="entry name" value="N-terminal nucleophile aminohydrolases (Ntn hydrolases)"/>
    <property type="match status" value="1"/>
</dbReference>
<name>A0ABD5V653_9EURY</name>
<accession>A0ABD5V653</accession>
<comment type="caution">
    <text evidence="4">The sequence shown here is derived from an EMBL/GenBank/DDBJ whole genome shotgun (WGS) entry which is preliminary data.</text>
</comment>
<evidence type="ECO:0000313" key="5">
    <source>
        <dbReference type="Proteomes" id="UP001596312"/>
    </source>
</evidence>
<evidence type="ECO:0000256" key="2">
    <source>
        <dbReference type="ARBA" id="ARBA00022801"/>
    </source>
</evidence>
<dbReference type="Gene3D" id="1.10.439.10">
    <property type="entry name" value="Penicillin Amidohydrolase, domain 1"/>
    <property type="match status" value="1"/>
</dbReference>
<dbReference type="PIRSF" id="PIRSF001227">
    <property type="entry name" value="Pen_acylase"/>
    <property type="match status" value="1"/>
</dbReference>
<dbReference type="Gene3D" id="3.60.20.10">
    <property type="entry name" value="Glutamine Phosphoribosylpyrophosphate, subunit 1, domain 1"/>
    <property type="match status" value="1"/>
</dbReference>
<reference evidence="4 5" key="1">
    <citation type="journal article" date="2019" name="Int. J. Syst. Evol. Microbiol.">
        <title>The Global Catalogue of Microorganisms (GCM) 10K type strain sequencing project: providing services to taxonomists for standard genome sequencing and annotation.</title>
        <authorList>
            <consortium name="The Broad Institute Genomics Platform"/>
            <consortium name="The Broad Institute Genome Sequencing Center for Infectious Disease"/>
            <person name="Wu L."/>
            <person name="Ma J."/>
        </authorList>
    </citation>
    <scope>NUCLEOTIDE SEQUENCE [LARGE SCALE GENOMIC DNA]</scope>
    <source>
        <strain evidence="4 5">CGMCC 1.3240</strain>
    </source>
</reference>
<dbReference type="Gene3D" id="1.10.1400.10">
    <property type="match status" value="1"/>
</dbReference>
<dbReference type="InterPro" id="IPR029055">
    <property type="entry name" value="Ntn_hydrolases_N"/>
</dbReference>
<gene>
    <name evidence="4" type="ORF">ACFQGH_17065</name>
</gene>
<dbReference type="PANTHER" id="PTHR34218">
    <property type="entry name" value="PEPTIDASE S45 PENICILLIN AMIDASE"/>
    <property type="match status" value="1"/>
</dbReference>
<dbReference type="Pfam" id="PF01804">
    <property type="entry name" value="Penicil_amidase"/>
    <property type="match status" value="1"/>
</dbReference>
<evidence type="ECO:0000256" key="1">
    <source>
        <dbReference type="ARBA" id="ARBA00006586"/>
    </source>
</evidence>
<dbReference type="InterPro" id="IPR014395">
    <property type="entry name" value="Pen/GL7ACA/AHL_acylase"/>
</dbReference>
<keyword evidence="3" id="KW-0865">Zymogen</keyword>
<dbReference type="PANTHER" id="PTHR34218:SF4">
    <property type="entry name" value="ACYL-HOMOSERINE LACTONE ACYLASE QUIP"/>
    <property type="match status" value="1"/>
</dbReference>
<dbReference type="AlphaFoldDB" id="A0ABD5V653"/>
<dbReference type="InterPro" id="IPR043146">
    <property type="entry name" value="Penicillin_amidase_N_B-knob"/>
</dbReference>
<dbReference type="InterPro" id="IPR002692">
    <property type="entry name" value="S45"/>
</dbReference>
<keyword evidence="5" id="KW-1185">Reference proteome</keyword>
<dbReference type="Gene3D" id="2.30.120.10">
    <property type="match status" value="1"/>
</dbReference>
<sequence>MVNGNTNHGGAEDQQDNQWWLSRRAFGGLTAGALTAPYFTGVGAAGGDKKVGKIKSDTYTLDGLRESAEILVDQWGVPHMYADNIEDIAFVQGFNAARDRLWQIDLWHRRYLGELSEVFGDDWVEYDRAARLFTYRDDMDDEWGAYGPDAETIATGFANGVNAFIDKTADNPDLLPVEFKALDYEPRQWAPEDIVQMRAHAITLNLSNEVQRAVTLREFDEDVERVREWLNPEDWELEIPDGLDLDLIPEDVLDVFSMATMAHTSISFEEEDVRNSEVLDDLSTVKRANNVGEPTASDVPELMDMESPSASNNWAVGPELTETGRPIVANDPHRAHGVPSLRYIAHISSPEFNVIGAGEPGLPGISIGHNGHTAFGLTIIYIDQQDLYVYETNPDNPNEYRYEDEWESMDVETETLEVRDGDDCKIELKFTRHGPVIHEDPERNVAFAVRTVWTDPGTNAYFGGLGYMRAENLDEFQAAMEGELTDEMRGWGAPPENQVAADTDGNIGWFPGGRTPVRENWDGLLPVPGDGRYEWDGYLHQSNLPREVNPDRGWVATANQFNLPEDYPVDDPPIGFDGWAAPYRYNRIEEVLSEFSEEMPHSLEDSTDLQTDFLSIPIRILTNALAETEPEEEQLIEMQEWLSEWDNVLDADSSEAALAEVWFENHLQDAVTAELVDEEAVEHIGTADVQVILGAVENPEEYFEENAVETRDDVLLSTLQDAISEVEELLGEDREEWEWGDLKHAYFEHALAAGVSDESAESLNVGPQPMGGSGYTVWNANYNDDFQLTSGASWRMVIDVGEWNNSVAMSVPGQSGDPESPFYDNLLDKFVAGEYFPLLYTRNAIEGACTQHIALEPADEE</sequence>
<comment type="similarity">
    <text evidence="1">Belongs to the peptidase S45 family.</text>
</comment>
<protein>
    <submittedName>
        <fullName evidence="4">Penicillin acylase family protein</fullName>
    </submittedName>
</protein>
<dbReference type="InterPro" id="IPR023343">
    <property type="entry name" value="Penicillin_amidase_dom1"/>
</dbReference>
<evidence type="ECO:0000313" key="4">
    <source>
        <dbReference type="EMBL" id="MFC6906905.1"/>
    </source>
</evidence>
<evidence type="ECO:0000256" key="3">
    <source>
        <dbReference type="ARBA" id="ARBA00023145"/>
    </source>
</evidence>
<dbReference type="RefSeq" id="WP_340605486.1">
    <property type="nucleotide sequence ID" value="NZ_JBBMXV010000006.1"/>
</dbReference>